<proteinExistence type="predicted"/>
<dbReference type="EMBL" id="CM029045">
    <property type="protein sequence ID" value="KAG2600016.1"/>
    <property type="molecule type" value="Genomic_DNA"/>
</dbReference>
<accession>A0A8T0SUX7</accession>
<name>A0A8T0SUX7_PANVG</name>
<keyword evidence="2" id="KW-1185">Reference proteome</keyword>
<protein>
    <submittedName>
        <fullName evidence="1">Uncharacterized protein</fullName>
    </submittedName>
</protein>
<gene>
    <name evidence="1" type="ORF">PVAP13_5KG657914</name>
</gene>
<reference evidence="1" key="1">
    <citation type="submission" date="2020-05" db="EMBL/GenBank/DDBJ databases">
        <title>WGS assembly of Panicum virgatum.</title>
        <authorList>
            <person name="Lovell J.T."/>
            <person name="Jenkins J."/>
            <person name="Shu S."/>
            <person name="Juenger T.E."/>
            <person name="Schmutz J."/>
        </authorList>
    </citation>
    <scope>NUCLEOTIDE SEQUENCE</scope>
    <source>
        <strain evidence="1">AP13</strain>
    </source>
</reference>
<dbReference type="Proteomes" id="UP000823388">
    <property type="component" value="Chromosome 5K"/>
</dbReference>
<sequence>MQHSSTQTVVKKIIKVASYARRLASCLSCPLNASSRLHMACWEELTGSTGHPQMQTRSHWLRGDASYETVKELWPSLIARREGDRRYASWSPALHSCLSLPQEPPQMLPEEARRELVVFSCRRAAA</sequence>
<evidence type="ECO:0000313" key="1">
    <source>
        <dbReference type="EMBL" id="KAG2600016.1"/>
    </source>
</evidence>
<organism evidence="1 2">
    <name type="scientific">Panicum virgatum</name>
    <name type="common">Blackwell switchgrass</name>
    <dbReference type="NCBI Taxonomy" id="38727"/>
    <lineage>
        <taxon>Eukaryota</taxon>
        <taxon>Viridiplantae</taxon>
        <taxon>Streptophyta</taxon>
        <taxon>Embryophyta</taxon>
        <taxon>Tracheophyta</taxon>
        <taxon>Spermatophyta</taxon>
        <taxon>Magnoliopsida</taxon>
        <taxon>Liliopsida</taxon>
        <taxon>Poales</taxon>
        <taxon>Poaceae</taxon>
        <taxon>PACMAD clade</taxon>
        <taxon>Panicoideae</taxon>
        <taxon>Panicodae</taxon>
        <taxon>Paniceae</taxon>
        <taxon>Panicinae</taxon>
        <taxon>Panicum</taxon>
        <taxon>Panicum sect. Hiantes</taxon>
    </lineage>
</organism>
<dbReference type="AlphaFoldDB" id="A0A8T0SUX7"/>
<evidence type="ECO:0000313" key="2">
    <source>
        <dbReference type="Proteomes" id="UP000823388"/>
    </source>
</evidence>
<comment type="caution">
    <text evidence="1">The sequence shown here is derived from an EMBL/GenBank/DDBJ whole genome shotgun (WGS) entry which is preliminary data.</text>
</comment>